<dbReference type="RefSeq" id="XP_005703748.1">
    <property type="nucleotide sequence ID" value="XM_005703691.1"/>
</dbReference>
<dbReference type="Proteomes" id="UP000030680">
    <property type="component" value="Unassembled WGS sequence"/>
</dbReference>
<dbReference type="STRING" id="130081.M2XU86"/>
<sequence>MEQKRVLHYLARIGDKVKHKGDLESQVSKASETLRPKFSGDFKEIADALVECAIFLPQKSVAYAVLGGVLAASGSEECYSFVQYLAESIRDRLERDLHSCSFRSCRAVFRFCANLTQAAVFSPKSFLRWLEIVIDEALKSPDSSLGGNPQARREWLFCLCTTTLPWCGNILRERCAMELKSLLDKIFLFGQKATDVSDEGEGGTLSFEDLLVPMEQNWLLGKIHKLRKVMQRAEAEEWPRKYVHWLYDAFDTTLARGLETSLPSLSIPLHSKNHVYPFPEYELLVGMDSQTDISHHAHDTNSDNTMQYSPTDNDADILRDFYASELVSDTIDSLKDNHSLAAAVLLSFSFSEVEPFVDEMQTHLHIIRAILSKMVHLPTTDESILYYHVLLIDLCYMEGSQAPLKLLMAVEEIFDMADKYDAEVFDRLTDWFARHLSNFGYKWNWDDWVFVTDKETYDTEKQLYQLVFCKDVLYKCLRLSYFEHISSAIPASLRELLIEPGKAILNETEEETAVAKELAKHMIGKERKNASEIEEFLSLRFPFESSLSSAFCTLCRALLIAGSKTFSHFDVVTERYLGLLRKLFAMDRANMKRLIMSEMKNYWNSSPQHLEYVLEKLWLYRIIDCSTVFDAAIPYLSVEADNEKVLSELSVAWRWKFVRKLFDRVKEHVQLAKDELSMAAQAASQATEGEIDAANLRLKNAQTANDNAIKEQKELFLHALRRSYAIIEALEKNSDNSLDETEGVSSSHRFRNLISICKWRVLGSMKETIRKHLDLLETTSWESLKATLNFQMPIQVVDVIFQESKQLLKYCRGITYNFA</sequence>
<accession>M2XU86</accession>
<organism evidence="4 5">
    <name type="scientific">Galdieria sulphuraria</name>
    <name type="common">Red alga</name>
    <dbReference type="NCBI Taxonomy" id="130081"/>
    <lineage>
        <taxon>Eukaryota</taxon>
        <taxon>Rhodophyta</taxon>
        <taxon>Bangiophyceae</taxon>
        <taxon>Galdieriales</taxon>
        <taxon>Galdieriaceae</taxon>
        <taxon>Galdieria</taxon>
    </lineage>
</organism>
<dbReference type="GO" id="GO:0003729">
    <property type="term" value="F:mRNA binding"/>
    <property type="evidence" value="ECO:0007669"/>
    <property type="project" value="TreeGrafter"/>
</dbReference>
<dbReference type="GO" id="GO:0006406">
    <property type="term" value="P:mRNA export from nucleus"/>
    <property type="evidence" value="ECO:0007669"/>
    <property type="project" value="InterPro"/>
</dbReference>
<evidence type="ECO:0000259" key="2">
    <source>
        <dbReference type="Pfam" id="PF09088"/>
    </source>
</evidence>
<feature type="domain" description="MIF4G-like type 2" evidence="3">
    <location>
        <begin position="549"/>
        <end position="772"/>
    </location>
</feature>
<dbReference type="InterPro" id="IPR016024">
    <property type="entry name" value="ARM-type_fold"/>
</dbReference>
<dbReference type="GeneID" id="17086156"/>
<dbReference type="PANTHER" id="PTHR12412">
    <property type="entry name" value="CAP BINDING PROTEIN"/>
    <property type="match status" value="1"/>
</dbReference>
<gene>
    <name evidence="4" type="ORF">Gasu_52090</name>
</gene>
<dbReference type="InterPro" id="IPR015172">
    <property type="entry name" value="MIF4G-like_typ-1"/>
</dbReference>
<dbReference type="OrthoDB" id="10252707at2759"/>
<keyword evidence="5" id="KW-1185">Reference proteome</keyword>
<dbReference type="Pfam" id="PF09088">
    <property type="entry name" value="MIF4G_like"/>
    <property type="match status" value="1"/>
</dbReference>
<dbReference type="GO" id="GO:0000184">
    <property type="term" value="P:nuclear-transcribed mRNA catabolic process, nonsense-mediated decay"/>
    <property type="evidence" value="ECO:0007669"/>
    <property type="project" value="TreeGrafter"/>
</dbReference>
<keyword evidence="1" id="KW-0175">Coiled coil</keyword>
<evidence type="ECO:0000259" key="3">
    <source>
        <dbReference type="Pfam" id="PF09090"/>
    </source>
</evidence>
<dbReference type="GO" id="GO:0005634">
    <property type="term" value="C:nucleus"/>
    <property type="evidence" value="ECO:0007669"/>
    <property type="project" value="TreeGrafter"/>
</dbReference>
<evidence type="ECO:0000313" key="5">
    <source>
        <dbReference type="Proteomes" id="UP000030680"/>
    </source>
</evidence>
<dbReference type="GO" id="GO:0005846">
    <property type="term" value="C:nuclear cap binding complex"/>
    <property type="evidence" value="ECO:0007669"/>
    <property type="project" value="InterPro"/>
</dbReference>
<evidence type="ECO:0000256" key="1">
    <source>
        <dbReference type="SAM" id="Coils"/>
    </source>
</evidence>
<dbReference type="Gene3D" id="1.25.40.180">
    <property type="match status" value="3"/>
</dbReference>
<dbReference type="PANTHER" id="PTHR12412:SF2">
    <property type="entry name" value="NUCLEAR CAP-BINDING PROTEIN SUBUNIT 1"/>
    <property type="match status" value="1"/>
</dbReference>
<dbReference type="EMBL" id="KB454535">
    <property type="protein sequence ID" value="EME27228.1"/>
    <property type="molecule type" value="Genomic_DNA"/>
</dbReference>
<evidence type="ECO:0000313" key="4">
    <source>
        <dbReference type="EMBL" id="EME27228.1"/>
    </source>
</evidence>
<dbReference type="OMA" id="AYMILEV"/>
<dbReference type="InterPro" id="IPR015174">
    <property type="entry name" value="MIF4G-like_typ-2"/>
</dbReference>
<dbReference type="KEGG" id="gsl:Gasu_52090"/>
<reference evidence="5" key="1">
    <citation type="journal article" date="2013" name="Science">
        <title>Gene transfer from bacteria and archaea facilitated evolution of an extremophilic eukaryote.</title>
        <authorList>
            <person name="Schonknecht G."/>
            <person name="Chen W.H."/>
            <person name="Ternes C.M."/>
            <person name="Barbier G.G."/>
            <person name="Shrestha R.P."/>
            <person name="Stanke M."/>
            <person name="Brautigam A."/>
            <person name="Baker B.J."/>
            <person name="Banfield J.F."/>
            <person name="Garavito R.M."/>
            <person name="Carr K."/>
            <person name="Wilkerson C."/>
            <person name="Rensing S.A."/>
            <person name="Gagneul D."/>
            <person name="Dickenson N.E."/>
            <person name="Oesterhelt C."/>
            <person name="Lercher M.J."/>
            <person name="Weber A.P."/>
        </authorList>
    </citation>
    <scope>NUCLEOTIDE SEQUENCE [LARGE SCALE GENOMIC DNA]</scope>
    <source>
        <strain evidence="5">074W</strain>
    </source>
</reference>
<feature type="domain" description="MIF4G-like type 1" evidence="2">
    <location>
        <begin position="351"/>
        <end position="490"/>
    </location>
</feature>
<feature type="coiled-coil region" evidence="1">
    <location>
        <begin position="684"/>
        <end position="711"/>
    </location>
</feature>
<protein>
    <submittedName>
        <fullName evidence="4">Nuclear cap-binding protein subunit 1</fullName>
    </submittedName>
</protein>
<dbReference type="AlphaFoldDB" id="M2XU86"/>
<dbReference type="Pfam" id="PF09090">
    <property type="entry name" value="MIF4G_like_2"/>
    <property type="match status" value="1"/>
</dbReference>
<dbReference type="eggNOG" id="KOG1104">
    <property type="taxonomic scope" value="Eukaryota"/>
</dbReference>
<dbReference type="GO" id="GO:0000339">
    <property type="term" value="F:RNA cap binding"/>
    <property type="evidence" value="ECO:0007669"/>
    <property type="project" value="InterPro"/>
</dbReference>
<proteinExistence type="predicted"/>
<dbReference type="Gramene" id="EME27228">
    <property type="protein sequence ID" value="EME27228"/>
    <property type="gene ID" value="Gasu_52090"/>
</dbReference>
<dbReference type="SUPFAM" id="SSF48371">
    <property type="entry name" value="ARM repeat"/>
    <property type="match status" value="3"/>
</dbReference>
<name>M2XU86_GALSU</name>
<dbReference type="InterPro" id="IPR027159">
    <property type="entry name" value="CBP80"/>
</dbReference>